<dbReference type="PROSITE" id="PS50177">
    <property type="entry name" value="NTF2_DOMAIN"/>
    <property type="match status" value="1"/>
</dbReference>
<evidence type="ECO:0000256" key="2">
    <source>
        <dbReference type="PROSITE-ProRule" id="PRU00176"/>
    </source>
</evidence>
<proteinExistence type="predicted"/>
<dbReference type="SUPFAM" id="SSF54928">
    <property type="entry name" value="RNA-binding domain, RBD"/>
    <property type="match status" value="1"/>
</dbReference>
<accession>A0A8J5G4S6</accession>
<dbReference type="SMART" id="SM00360">
    <property type="entry name" value="RRM"/>
    <property type="match status" value="1"/>
</dbReference>
<dbReference type="CDD" id="cd00780">
    <property type="entry name" value="NTF2"/>
    <property type="match status" value="1"/>
</dbReference>
<dbReference type="Pfam" id="PF02136">
    <property type="entry name" value="NTF2"/>
    <property type="match status" value="1"/>
</dbReference>
<dbReference type="Pfam" id="PF00076">
    <property type="entry name" value="RRM_1"/>
    <property type="match status" value="1"/>
</dbReference>
<dbReference type="InterPro" id="IPR032710">
    <property type="entry name" value="NTF2-like_dom_sf"/>
</dbReference>
<dbReference type="EMBL" id="JACMSC010000011">
    <property type="protein sequence ID" value="KAG6499636.1"/>
    <property type="molecule type" value="Genomic_DNA"/>
</dbReference>
<dbReference type="GO" id="GO:1990904">
    <property type="term" value="C:ribonucleoprotein complex"/>
    <property type="evidence" value="ECO:0007669"/>
    <property type="project" value="TreeGrafter"/>
</dbReference>
<dbReference type="InterPro" id="IPR000504">
    <property type="entry name" value="RRM_dom"/>
</dbReference>
<feature type="domain" description="NTF2" evidence="5">
    <location>
        <begin position="104"/>
        <end position="219"/>
    </location>
</feature>
<dbReference type="FunFam" id="3.30.70.330:FF:000589">
    <property type="entry name" value="RNA-binding protein-like"/>
    <property type="match status" value="1"/>
</dbReference>
<dbReference type="GO" id="GO:0003729">
    <property type="term" value="F:mRNA binding"/>
    <property type="evidence" value="ECO:0007669"/>
    <property type="project" value="TreeGrafter"/>
</dbReference>
<evidence type="ECO:0000256" key="1">
    <source>
        <dbReference type="ARBA" id="ARBA00022884"/>
    </source>
</evidence>
<keyword evidence="7" id="KW-1185">Reference proteome</keyword>
<reference evidence="6 7" key="1">
    <citation type="submission" date="2020-08" db="EMBL/GenBank/DDBJ databases">
        <title>Plant Genome Project.</title>
        <authorList>
            <person name="Zhang R.-G."/>
        </authorList>
    </citation>
    <scope>NUCLEOTIDE SEQUENCE [LARGE SCALE GENOMIC DNA]</scope>
    <source>
        <tissue evidence="6">Rhizome</tissue>
    </source>
</reference>
<organism evidence="6 7">
    <name type="scientific">Zingiber officinale</name>
    <name type="common">Ginger</name>
    <name type="synonym">Amomum zingiber</name>
    <dbReference type="NCBI Taxonomy" id="94328"/>
    <lineage>
        <taxon>Eukaryota</taxon>
        <taxon>Viridiplantae</taxon>
        <taxon>Streptophyta</taxon>
        <taxon>Embryophyta</taxon>
        <taxon>Tracheophyta</taxon>
        <taxon>Spermatophyta</taxon>
        <taxon>Magnoliopsida</taxon>
        <taxon>Liliopsida</taxon>
        <taxon>Zingiberales</taxon>
        <taxon>Zingiberaceae</taxon>
        <taxon>Zingiber</taxon>
    </lineage>
</organism>
<feature type="domain" description="RRM" evidence="4">
    <location>
        <begin position="434"/>
        <end position="511"/>
    </location>
</feature>
<dbReference type="PROSITE" id="PS51257">
    <property type="entry name" value="PROKAR_LIPOPROTEIN"/>
    <property type="match status" value="1"/>
</dbReference>
<dbReference type="InterPro" id="IPR002075">
    <property type="entry name" value="NTF2_dom"/>
</dbReference>
<evidence type="ECO:0000313" key="7">
    <source>
        <dbReference type="Proteomes" id="UP000734854"/>
    </source>
</evidence>
<feature type="region of interest" description="Disordered" evidence="3">
    <location>
        <begin position="538"/>
        <end position="601"/>
    </location>
</feature>
<comment type="caution">
    <text evidence="6">The sequence shown here is derived from an EMBL/GenBank/DDBJ whole genome shotgun (WGS) entry which is preliminary data.</text>
</comment>
<evidence type="ECO:0000259" key="4">
    <source>
        <dbReference type="PROSITE" id="PS50102"/>
    </source>
</evidence>
<dbReference type="AlphaFoldDB" id="A0A8J5G4S6"/>
<sequence length="601" mass="65321">MKVNNSSTACVGVACDFARAYFRPVVLKLRDPPFASPSFLDRELQIKTLEQGGSHQLISSDHLSRLRLGFPSDPFLGLYWTSASSQMAAQPTGVERSPLPAEVVGNAFVDQYYHILQHSPDMLHRFYQESSKLGRLDSHGAMVLVTTTEAINQKLLLSTGHVGAEMKTVDAQESLGDGVSVLVTGYLTGEDNVKRSFIQSFFLAPQDNGFFVLNDIFRFVEEAEHQQVNQGLANGNAEPHAAEEALPPQQEEQALDQTVSVEDEVLNKEEVYKPSENGLVVEEEEPIAKVINEVPSVSPVVVVESSPVTAQEDMPKKSYASIVSTKGKLWWKAVVEEVVVGIRYVEGLLALTPLGDTRWDEVEYEIALLALVKIMKDSTAVSVPARIPHRQPTVKAEPVPVPAPSAVPTTDAPTTNSSTAERSNVIEAEGADGHSIFVKSLPLDATPEQLEQEFNKFGPIKADGIQVRSHKLQGFCYGFVEFEAANSVQKALEASPVMIGGRQAYVEEKRATGSRVGSRGRFDARGGFRNDARGRGSFYGGGRGYGRRDFDTKPDFGGRGGGRGRYPNRGDVGYQRVDGMDFAGGRGNSSAGSAIRASSRN</sequence>
<feature type="compositionally biased region" description="Low complexity" evidence="3">
    <location>
        <begin position="406"/>
        <end position="415"/>
    </location>
</feature>
<evidence type="ECO:0000259" key="5">
    <source>
        <dbReference type="PROSITE" id="PS50177"/>
    </source>
</evidence>
<dbReference type="PANTHER" id="PTHR10693">
    <property type="entry name" value="RAS GTPASE-ACTIVATING PROTEIN-BINDING PROTEIN"/>
    <property type="match status" value="1"/>
</dbReference>
<dbReference type="InterPro" id="IPR039539">
    <property type="entry name" value="Ras_GTPase_bind_prot"/>
</dbReference>
<feature type="region of interest" description="Disordered" evidence="3">
    <location>
        <begin position="392"/>
        <end position="421"/>
    </location>
</feature>
<dbReference type="Gene3D" id="3.10.450.50">
    <property type="match status" value="1"/>
</dbReference>
<dbReference type="InterPro" id="IPR012677">
    <property type="entry name" value="Nucleotide-bd_a/b_plait_sf"/>
</dbReference>
<dbReference type="InterPro" id="IPR035979">
    <property type="entry name" value="RBD_domain_sf"/>
</dbReference>
<dbReference type="Gene3D" id="3.30.70.330">
    <property type="match status" value="1"/>
</dbReference>
<keyword evidence="1 2" id="KW-0694">RNA-binding</keyword>
<gene>
    <name evidence="6" type="ORF">ZIOFF_039426</name>
</gene>
<protein>
    <submittedName>
        <fullName evidence="6">Uncharacterized protein</fullName>
    </submittedName>
</protein>
<dbReference type="InterPro" id="IPR018222">
    <property type="entry name" value="Nuclear_transport_factor_2_euk"/>
</dbReference>
<feature type="compositionally biased region" description="Basic and acidic residues" evidence="3">
    <location>
        <begin position="546"/>
        <end position="556"/>
    </location>
</feature>
<dbReference type="PROSITE" id="PS50102">
    <property type="entry name" value="RRM"/>
    <property type="match status" value="1"/>
</dbReference>
<dbReference type="GO" id="GO:0005829">
    <property type="term" value="C:cytosol"/>
    <property type="evidence" value="ECO:0007669"/>
    <property type="project" value="TreeGrafter"/>
</dbReference>
<name>A0A8J5G4S6_ZINOF</name>
<feature type="compositionally biased region" description="Low complexity" evidence="3">
    <location>
        <begin position="588"/>
        <end position="601"/>
    </location>
</feature>
<dbReference type="FunFam" id="3.10.450.50:FF:000003">
    <property type="entry name" value="Nuclear transport factor 2 family protein"/>
    <property type="match status" value="1"/>
</dbReference>
<dbReference type="Proteomes" id="UP000734854">
    <property type="component" value="Unassembled WGS sequence"/>
</dbReference>
<evidence type="ECO:0000313" key="6">
    <source>
        <dbReference type="EMBL" id="KAG6499636.1"/>
    </source>
</evidence>
<dbReference type="SUPFAM" id="SSF54427">
    <property type="entry name" value="NTF2-like"/>
    <property type="match status" value="1"/>
</dbReference>
<evidence type="ECO:0000256" key="3">
    <source>
        <dbReference type="SAM" id="MobiDB-lite"/>
    </source>
</evidence>
<dbReference type="PANTHER" id="PTHR10693:SF20">
    <property type="entry name" value="AT27578P"/>
    <property type="match status" value="1"/>
</dbReference>